<evidence type="ECO:0000313" key="2">
    <source>
        <dbReference type="Proteomes" id="UP001319883"/>
    </source>
</evidence>
<keyword evidence="2" id="KW-1185">Reference proteome</keyword>
<organism evidence="1 2">
    <name type="scientific">Modicisalibacter tunisiensis</name>
    <dbReference type="NCBI Taxonomy" id="390637"/>
    <lineage>
        <taxon>Bacteria</taxon>
        <taxon>Pseudomonadati</taxon>
        <taxon>Pseudomonadota</taxon>
        <taxon>Gammaproteobacteria</taxon>
        <taxon>Oceanospirillales</taxon>
        <taxon>Halomonadaceae</taxon>
        <taxon>Modicisalibacter</taxon>
    </lineage>
</organism>
<dbReference type="EMBL" id="JAGXFD010000003">
    <property type="protein sequence ID" value="MBZ9569275.1"/>
    <property type="molecule type" value="Genomic_DNA"/>
</dbReference>
<protein>
    <submittedName>
        <fullName evidence="1">Uncharacterized protein</fullName>
    </submittedName>
</protein>
<accession>A0ABS7X307</accession>
<name>A0ABS7X307_9GAMM</name>
<gene>
    <name evidence="1" type="ORF">KGQ91_16525</name>
</gene>
<sequence length="84" mass="9337">QDWHALDDASMSRMQQARNALALVQDLAVGQKRTTPPTIEVHQDELGDFLSLIVEQLDTVAGESQPMRPFLKDHAAEVRLEVAS</sequence>
<dbReference type="RefSeq" id="WP_224421540.1">
    <property type="nucleotide sequence ID" value="NZ_JAGXFD010000003.1"/>
</dbReference>
<comment type="caution">
    <text evidence="1">The sequence shown here is derived from an EMBL/GenBank/DDBJ whole genome shotgun (WGS) entry which is preliminary data.</text>
</comment>
<proteinExistence type="predicted"/>
<dbReference type="Proteomes" id="UP001319883">
    <property type="component" value="Unassembled WGS sequence"/>
</dbReference>
<feature type="non-terminal residue" evidence="1">
    <location>
        <position position="1"/>
    </location>
</feature>
<evidence type="ECO:0000313" key="1">
    <source>
        <dbReference type="EMBL" id="MBZ9569275.1"/>
    </source>
</evidence>
<reference evidence="1 2" key="1">
    <citation type="submission" date="2021-05" db="EMBL/GenBank/DDBJ databases">
        <title>Petroleum and Energy Research Collection (APPE): ex situ preservation of microbial diversity associated with the oil industry and exploitation of its biotechnological potential.</title>
        <authorList>
            <person name="Paixao C.T.M."/>
            <person name="Gomes M.B."/>
            <person name="Oliveira V.M."/>
        </authorList>
    </citation>
    <scope>NUCLEOTIDE SEQUENCE [LARGE SCALE GENOMIC DNA]</scope>
    <source>
        <strain evidence="1 2">LIT2</strain>
    </source>
</reference>